<dbReference type="AlphaFoldDB" id="A0A137NUQ5"/>
<protein>
    <submittedName>
        <fullName evidence="1">Uncharacterized protein</fullName>
    </submittedName>
</protein>
<evidence type="ECO:0000313" key="1">
    <source>
        <dbReference type="EMBL" id="KXN66533.1"/>
    </source>
</evidence>
<dbReference type="Proteomes" id="UP000070444">
    <property type="component" value="Unassembled WGS sequence"/>
</dbReference>
<organism evidence="1 2">
    <name type="scientific">Conidiobolus coronatus (strain ATCC 28846 / CBS 209.66 / NRRL 28638)</name>
    <name type="common">Delacroixia coronata</name>
    <dbReference type="NCBI Taxonomy" id="796925"/>
    <lineage>
        <taxon>Eukaryota</taxon>
        <taxon>Fungi</taxon>
        <taxon>Fungi incertae sedis</taxon>
        <taxon>Zoopagomycota</taxon>
        <taxon>Entomophthoromycotina</taxon>
        <taxon>Entomophthoromycetes</taxon>
        <taxon>Entomophthorales</taxon>
        <taxon>Ancylistaceae</taxon>
        <taxon>Conidiobolus</taxon>
    </lineage>
</organism>
<gene>
    <name evidence="1" type="ORF">CONCODRAFT_80466</name>
</gene>
<sequence length="51" mass="5206">MNAPEAITGAAVAVVVLVLNGVVEEAAALACMDLTMVVTMITPMNTTTDLE</sequence>
<evidence type="ECO:0000313" key="2">
    <source>
        <dbReference type="Proteomes" id="UP000070444"/>
    </source>
</evidence>
<accession>A0A137NUQ5</accession>
<proteinExistence type="predicted"/>
<reference evidence="1 2" key="1">
    <citation type="journal article" date="2015" name="Genome Biol. Evol.">
        <title>Phylogenomic analyses indicate that early fungi evolved digesting cell walls of algal ancestors of land plants.</title>
        <authorList>
            <person name="Chang Y."/>
            <person name="Wang S."/>
            <person name="Sekimoto S."/>
            <person name="Aerts A.L."/>
            <person name="Choi C."/>
            <person name="Clum A."/>
            <person name="LaButti K.M."/>
            <person name="Lindquist E.A."/>
            <person name="Yee Ngan C."/>
            <person name="Ohm R.A."/>
            <person name="Salamov A.A."/>
            <person name="Grigoriev I.V."/>
            <person name="Spatafora J.W."/>
            <person name="Berbee M.L."/>
        </authorList>
    </citation>
    <scope>NUCLEOTIDE SEQUENCE [LARGE SCALE GENOMIC DNA]</scope>
    <source>
        <strain evidence="1 2">NRRL 28638</strain>
    </source>
</reference>
<keyword evidence="2" id="KW-1185">Reference proteome</keyword>
<dbReference type="EMBL" id="KQ964714">
    <property type="protein sequence ID" value="KXN66533.1"/>
    <property type="molecule type" value="Genomic_DNA"/>
</dbReference>
<name>A0A137NUQ5_CONC2</name>